<dbReference type="PANTHER" id="PTHR13179">
    <property type="entry name" value="DEP DOMAIN CONTAINING PROTEIN 5"/>
    <property type="match status" value="1"/>
</dbReference>
<feature type="region of interest" description="Disordered" evidence="1">
    <location>
        <begin position="641"/>
        <end position="660"/>
    </location>
</feature>
<proteinExistence type="predicted"/>
<dbReference type="HOGENOM" id="CLU_323511_0_0_1"/>
<organism evidence="3 4">
    <name type="scientific">Emiliania huxleyi (strain CCMP1516)</name>
    <dbReference type="NCBI Taxonomy" id="280463"/>
    <lineage>
        <taxon>Eukaryota</taxon>
        <taxon>Haptista</taxon>
        <taxon>Haptophyta</taxon>
        <taxon>Prymnesiophyceae</taxon>
        <taxon>Isochrysidales</taxon>
        <taxon>Noelaerhabdaceae</taxon>
        <taxon>Emiliania</taxon>
    </lineage>
</organism>
<dbReference type="PANTHER" id="PTHR13179:SF8">
    <property type="entry name" value="GATOR COMPLEX PROTEIN DEPDC5"/>
    <property type="match status" value="1"/>
</dbReference>
<feature type="domain" description="Vacuolar membrane-associated protein Iml1 N-terminal" evidence="2">
    <location>
        <begin position="315"/>
        <end position="391"/>
    </location>
</feature>
<dbReference type="GO" id="GO:0005096">
    <property type="term" value="F:GTPase activator activity"/>
    <property type="evidence" value="ECO:0007669"/>
    <property type="project" value="InterPro"/>
</dbReference>
<reference evidence="4" key="1">
    <citation type="journal article" date="2013" name="Nature">
        <title>Pan genome of the phytoplankton Emiliania underpins its global distribution.</title>
        <authorList>
            <person name="Read B.A."/>
            <person name="Kegel J."/>
            <person name="Klute M.J."/>
            <person name="Kuo A."/>
            <person name="Lefebvre S.C."/>
            <person name="Maumus F."/>
            <person name="Mayer C."/>
            <person name="Miller J."/>
            <person name="Monier A."/>
            <person name="Salamov A."/>
            <person name="Young J."/>
            <person name="Aguilar M."/>
            <person name="Claverie J.M."/>
            <person name="Frickenhaus S."/>
            <person name="Gonzalez K."/>
            <person name="Herman E.K."/>
            <person name="Lin Y.C."/>
            <person name="Napier J."/>
            <person name="Ogata H."/>
            <person name="Sarno A.F."/>
            <person name="Shmutz J."/>
            <person name="Schroeder D."/>
            <person name="de Vargas C."/>
            <person name="Verret F."/>
            <person name="von Dassow P."/>
            <person name="Valentin K."/>
            <person name="Van de Peer Y."/>
            <person name="Wheeler G."/>
            <person name="Dacks J.B."/>
            <person name="Delwiche C.F."/>
            <person name="Dyhrman S.T."/>
            <person name="Glockner G."/>
            <person name="John U."/>
            <person name="Richards T."/>
            <person name="Worden A.Z."/>
            <person name="Zhang X."/>
            <person name="Grigoriev I.V."/>
            <person name="Allen A.E."/>
            <person name="Bidle K."/>
            <person name="Borodovsky M."/>
            <person name="Bowler C."/>
            <person name="Brownlee C."/>
            <person name="Cock J.M."/>
            <person name="Elias M."/>
            <person name="Gladyshev V.N."/>
            <person name="Groth M."/>
            <person name="Guda C."/>
            <person name="Hadaegh A."/>
            <person name="Iglesias-Rodriguez M.D."/>
            <person name="Jenkins J."/>
            <person name="Jones B.M."/>
            <person name="Lawson T."/>
            <person name="Leese F."/>
            <person name="Lindquist E."/>
            <person name="Lobanov A."/>
            <person name="Lomsadze A."/>
            <person name="Malik S.B."/>
            <person name="Marsh M.E."/>
            <person name="Mackinder L."/>
            <person name="Mock T."/>
            <person name="Mueller-Roeber B."/>
            <person name="Pagarete A."/>
            <person name="Parker M."/>
            <person name="Probert I."/>
            <person name="Quesneville H."/>
            <person name="Raines C."/>
            <person name="Rensing S.A."/>
            <person name="Riano-Pachon D.M."/>
            <person name="Richier S."/>
            <person name="Rokitta S."/>
            <person name="Shiraiwa Y."/>
            <person name="Soanes D.M."/>
            <person name="van der Giezen M."/>
            <person name="Wahlund T.M."/>
            <person name="Williams B."/>
            <person name="Wilson W."/>
            <person name="Wolfe G."/>
            <person name="Wurch L.L."/>
        </authorList>
    </citation>
    <scope>NUCLEOTIDE SEQUENCE</scope>
</reference>
<dbReference type="AlphaFoldDB" id="A0A0D3KAX4"/>
<dbReference type="Proteomes" id="UP000013827">
    <property type="component" value="Unassembled WGS sequence"/>
</dbReference>
<evidence type="ECO:0000313" key="4">
    <source>
        <dbReference type="Proteomes" id="UP000013827"/>
    </source>
</evidence>
<dbReference type="PaxDb" id="2903-EOD32909"/>
<dbReference type="KEGG" id="ehx:EMIHUDRAFT_230310"/>
<name>A0A0D3KAX4_EMIH1</name>
<evidence type="ECO:0000256" key="1">
    <source>
        <dbReference type="SAM" id="MobiDB-lite"/>
    </source>
</evidence>
<dbReference type="GeneID" id="17278182"/>
<dbReference type="STRING" id="2903.R1FHZ8"/>
<accession>A0A0D3KAX4</accession>
<feature type="region of interest" description="Disordered" evidence="1">
    <location>
        <begin position="51"/>
        <end position="79"/>
    </location>
</feature>
<feature type="domain" description="Vacuolar membrane-associated protein Iml1 N-terminal" evidence="2">
    <location>
        <begin position="136"/>
        <end position="314"/>
    </location>
</feature>
<evidence type="ECO:0000259" key="2">
    <source>
        <dbReference type="Pfam" id="PF12257"/>
    </source>
</evidence>
<dbReference type="GO" id="GO:0010508">
    <property type="term" value="P:positive regulation of autophagy"/>
    <property type="evidence" value="ECO:0007669"/>
    <property type="project" value="TreeGrafter"/>
</dbReference>
<evidence type="ECO:0000313" key="3">
    <source>
        <dbReference type="EnsemblProtists" id="EOD32909"/>
    </source>
</evidence>
<dbReference type="eggNOG" id="KOG3572">
    <property type="taxonomic scope" value="Eukaryota"/>
</dbReference>
<reference evidence="3" key="2">
    <citation type="submission" date="2024-10" db="UniProtKB">
        <authorList>
            <consortium name="EnsemblProtists"/>
        </authorList>
    </citation>
    <scope>IDENTIFICATION</scope>
</reference>
<sequence>MASAAAKLAELALHTAEQSEEELLLSQERLDDMRISRGAYVEVRAVSDAGISPPAGSPSGSASPSSSSPTGPATAAATGGAEDRGALVLRVGSAAPGKGSQGVSLLAATASLFGLSSRQSVEVIVVPAAAAELEWVEMVFRDQYLSRGDIWYWMQQLRASSPNVYLRKVFGHAGARVEVSGMARDSDMVSCGCLGPSTRVSFRSQSASVFLLLQVSQELWETHTPTGELYLDRALAFLATMFERWRAVGVSHNLSLVLFARCFAPPSSKLLGLMLDCAGRPHTDFYKLIVESESRQEWMSLLGGLRAEVGRFRQAGNLLEAINLALDVLEPSHEELDLASTGKSLLVLTGGAGVFTALAAISKQRMAYNGIGCDLVCAGSPPLHTVPIFSYAGASFVSAATSRDTAVGGGEGASYVVPHWILISYTDPPPHPRLDLPSARREGAVSERSDDLFFGGLGGALSSAGGPGERGMAAGAWSQLVPHSRPMNPFSLRFPASASELKRLSETSYARRRWLHVRSSNKAYFTGTASVGMLRQLPAAVAPTRLRRWQPHLEHQWASLTAPAGEVEGTIPYKTVMSAEEILHEMVCQRLEQDFQLLRATTSAGAPTRTSLSLRHETTYFLALGAQVTRHYIQPLPTLKSPTIGRAERPGAGGCRQTGAAPRLARIKPTAHHAFPWNRIDNTVCGWSPPSDLDLRDMRLRCKRFALLDFEKRQEGSLLRLLSAPPGTQRLLGAAMSATMEKKPSVRGVGPPLVYDSSASATQVWHLELRWLMCQGQQVEEIVKHCTRRARQAGLLLLQIPTDRRPRPFTPRALIVVPESLRKRAAEALCEEIGFVNEYAREGPERRWMHELGVAFVRPNVRGFSWLANRLLPSQAARAHSEKLLARFRTGVLL</sequence>
<dbReference type="RefSeq" id="XP_005785338.1">
    <property type="nucleotide sequence ID" value="XM_005785281.1"/>
</dbReference>
<dbReference type="InterPro" id="IPR027244">
    <property type="entry name" value="IML1"/>
</dbReference>
<dbReference type="InterPro" id="IPR048255">
    <property type="entry name" value="IML1_N"/>
</dbReference>
<protein>
    <recommendedName>
        <fullName evidence="2">Vacuolar membrane-associated protein Iml1 N-terminal domain-containing protein</fullName>
    </recommendedName>
</protein>
<keyword evidence="4" id="KW-1185">Reference proteome</keyword>
<dbReference type="GO" id="GO:1990130">
    <property type="term" value="C:GATOR1 complex"/>
    <property type="evidence" value="ECO:0007669"/>
    <property type="project" value="TreeGrafter"/>
</dbReference>
<dbReference type="EnsemblProtists" id="EOD32909">
    <property type="protein sequence ID" value="EOD32909"/>
    <property type="gene ID" value="EMIHUDRAFT_230310"/>
</dbReference>
<dbReference type="Pfam" id="PF12257">
    <property type="entry name" value="IML1"/>
    <property type="match status" value="2"/>
</dbReference>
<dbReference type="GO" id="GO:1904262">
    <property type="term" value="P:negative regulation of TORC1 signaling"/>
    <property type="evidence" value="ECO:0007669"/>
    <property type="project" value="TreeGrafter"/>
</dbReference>